<dbReference type="Proteomes" id="UP000199800">
    <property type="component" value="Unassembled WGS sequence"/>
</dbReference>
<dbReference type="STRING" id="29364.SAMN04487772_11369"/>
<evidence type="ECO:0000313" key="3">
    <source>
        <dbReference type="Proteomes" id="UP000199800"/>
    </source>
</evidence>
<gene>
    <name evidence="2" type="ORF">SAMN04487772_11369</name>
</gene>
<sequence length="185" mass="20999">MRKDNKGSFTVEASLAVPVFVLAITVFLLIFKSLFIQIILQDALTEAGKEVSQMAYMETSLNNKGLSEEGTSSIVLKREIQKFFQQSKSLDSLISGSVNYQESSYNKEQGIIELVATYKIKMPFSIFRLDEICFIQRVKTNAFIGKRSLLGAYEKKTGENAKDEYVYITETGTVYHKKFIKTAHY</sequence>
<keyword evidence="1" id="KW-1133">Transmembrane helix</keyword>
<protein>
    <recommendedName>
        <fullName evidence="4">TadE-like protein</fullName>
    </recommendedName>
</protein>
<dbReference type="AlphaFoldDB" id="A0A1I0D9C4"/>
<dbReference type="OrthoDB" id="1766790at2"/>
<reference evidence="2 3" key="1">
    <citation type="submission" date="2016-10" db="EMBL/GenBank/DDBJ databases">
        <authorList>
            <person name="de Groot N.N."/>
        </authorList>
    </citation>
    <scope>NUCLEOTIDE SEQUENCE [LARGE SCALE GENOMIC DNA]</scope>
    <source>
        <strain evidence="2 3">DSM 1801</strain>
    </source>
</reference>
<dbReference type="EMBL" id="FOHN01000013">
    <property type="protein sequence ID" value="SET28857.1"/>
    <property type="molecule type" value="Genomic_DNA"/>
</dbReference>
<keyword evidence="1" id="KW-0812">Transmembrane</keyword>
<organism evidence="2 3">
    <name type="scientific">[Clostridium] polysaccharolyticum</name>
    <dbReference type="NCBI Taxonomy" id="29364"/>
    <lineage>
        <taxon>Bacteria</taxon>
        <taxon>Bacillati</taxon>
        <taxon>Bacillota</taxon>
        <taxon>Clostridia</taxon>
        <taxon>Lachnospirales</taxon>
        <taxon>Lachnospiraceae</taxon>
    </lineage>
</organism>
<evidence type="ECO:0000256" key="1">
    <source>
        <dbReference type="SAM" id="Phobius"/>
    </source>
</evidence>
<dbReference type="RefSeq" id="WP_092478050.1">
    <property type="nucleotide sequence ID" value="NZ_FOHN01000013.1"/>
</dbReference>
<keyword evidence="3" id="KW-1185">Reference proteome</keyword>
<evidence type="ECO:0008006" key="4">
    <source>
        <dbReference type="Google" id="ProtNLM"/>
    </source>
</evidence>
<feature type="transmembrane region" description="Helical" evidence="1">
    <location>
        <begin position="13"/>
        <end position="31"/>
    </location>
</feature>
<accession>A0A1I0D9C4</accession>
<name>A0A1I0D9C4_9FIRM</name>
<keyword evidence="1" id="KW-0472">Membrane</keyword>
<evidence type="ECO:0000313" key="2">
    <source>
        <dbReference type="EMBL" id="SET28857.1"/>
    </source>
</evidence>
<proteinExistence type="predicted"/>